<dbReference type="PANTHER" id="PTHR40448:SF1">
    <property type="entry name" value="TWO-COMPONENT SENSOR HISTIDINE KINASE"/>
    <property type="match status" value="1"/>
</dbReference>
<dbReference type="EMBL" id="AODF01000018">
    <property type="protein sequence ID" value="EUJ31334.1"/>
    <property type="molecule type" value="Genomic_DNA"/>
</dbReference>
<reference evidence="3 4" key="1">
    <citation type="journal article" date="2014" name="Int. J. Syst. Evol. Microbiol.">
        <title>Listeria floridensis sp. nov., Listeria aquatica sp. nov., Listeria cornellensis sp. nov., Listeria riparia sp. nov. and Listeria grandensis sp. nov., from agricultural and natural environments.</title>
        <authorList>
            <person name="den Bakker H.C."/>
            <person name="Warchocki S."/>
            <person name="Wright E.M."/>
            <person name="Allred A.F."/>
            <person name="Ahlstrom C."/>
            <person name="Manuel C.S."/>
            <person name="Stasiewicz M.J."/>
            <person name="Burrell A."/>
            <person name="Roof S."/>
            <person name="Strawn L."/>
            <person name="Fortes E.D."/>
            <person name="Nightingale K.K."/>
            <person name="Kephart D."/>
            <person name="Wiedmann M."/>
        </authorList>
    </citation>
    <scope>NUCLEOTIDE SEQUENCE [LARGE SCALE GENOMIC DNA]</scope>
    <source>
        <strain evidence="3 4">FSL S10-1187</strain>
    </source>
</reference>
<feature type="transmembrane region" description="Helical" evidence="1">
    <location>
        <begin position="129"/>
        <end position="151"/>
    </location>
</feature>
<keyword evidence="3" id="KW-0808">Transferase</keyword>
<dbReference type="GO" id="GO:0016301">
    <property type="term" value="F:kinase activity"/>
    <property type="evidence" value="ECO:0007669"/>
    <property type="project" value="UniProtKB-KW"/>
</dbReference>
<feature type="domain" description="Sensor histidine kinase NatK-like C-terminal" evidence="2">
    <location>
        <begin position="267"/>
        <end position="365"/>
    </location>
</feature>
<protein>
    <submittedName>
        <fullName evidence="3">Sensor histidine kinase</fullName>
    </submittedName>
</protein>
<dbReference type="RefSeq" id="WP_149023001.1">
    <property type="nucleotide sequence ID" value="NZ_AODF01000018.1"/>
</dbReference>
<feature type="transmembrane region" description="Helical" evidence="1">
    <location>
        <begin position="25"/>
        <end position="43"/>
    </location>
</feature>
<dbReference type="Pfam" id="PF14501">
    <property type="entry name" value="HATPase_c_5"/>
    <property type="match status" value="1"/>
</dbReference>
<dbReference type="InterPro" id="IPR036890">
    <property type="entry name" value="HATPase_C_sf"/>
</dbReference>
<dbReference type="InterPro" id="IPR032834">
    <property type="entry name" value="NatK-like_C"/>
</dbReference>
<evidence type="ECO:0000259" key="2">
    <source>
        <dbReference type="Pfam" id="PF14501"/>
    </source>
</evidence>
<dbReference type="Proteomes" id="UP000019249">
    <property type="component" value="Unassembled WGS sequence"/>
</dbReference>
<comment type="caution">
    <text evidence="3">The sequence shown here is derived from an EMBL/GenBank/DDBJ whole genome shotgun (WGS) entry which is preliminary data.</text>
</comment>
<proteinExistence type="predicted"/>
<sequence>MLIIIFFIIQWAASSIHLNRKYLSSLYLWVQYGISTFIWYLSFDLPEQIAASHEGHAQLIVLLFTTQAAFVIGIAWLLQYLSKKYNLWNRIYLPSGRFVSIIDPFLVLLFFLTLAVHHKIIDSKNLIPVAYIIFFIAFAIVIILFGMYLVAQYKKLETDNELLRKTLSAEQNMYEFSREFQHDLNALLISMKGLLHEQKIEESLTFLENLEGQTMPVYKNQYYSQIEFVANLPIKALLHQFISNCITTDIPCKVSITNDLANIETDLLDFIRAISIILNNAYEARTNFQGSSYFIELIISEDHKQTTFFTVKNPTNLGLSLGHIFKRGYSSKAEHKGLGLTTLTRIAKRYPNVELNYHLQNNILSAGLKIMSLEKSSHIPNS</sequence>
<accession>A0ABN0REK2</accession>
<evidence type="ECO:0000256" key="1">
    <source>
        <dbReference type="SAM" id="Phobius"/>
    </source>
</evidence>
<dbReference type="SUPFAM" id="SSF55874">
    <property type="entry name" value="ATPase domain of HSP90 chaperone/DNA topoisomerase II/histidine kinase"/>
    <property type="match status" value="1"/>
</dbReference>
<gene>
    <name evidence="3" type="ORF">MFLO_08917</name>
</gene>
<keyword evidence="3" id="KW-0418">Kinase</keyword>
<evidence type="ECO:0000313" key="4">
    <source>
        <dbReference type="Proteomes" id="UP000019249"/>
    </source>
</evidence>
<evidence type="ECO:0000313" key="3">
    <source>
        <dbReference type="EMBL" id="EUJ31334.1"/>
    </source>
</evidence>
<feature type="transmembrane region" description="Helical" evidence="1">
    <location>
        <begin position="98"/>
        <end position="117"/>
    </location>
</feature>
<keyword evidence="1" id="KW-1133">Transmembrane helix</keyword>
<organism evidence="3 4">
    <name type="scientific">Listeria floridensis FSL S10-1187</name>
    <dbReference type="NCBI Taxonomy" id="1265817"/>
    <lineage>
        <taxon>Bacteria</taxon>
        <taxon>Bacillati</taxon>
        <taxon>Bacillota</taxon>
        <taxon>Bacilli</taxon>
        <taxon>Bacillales</taxon>
        <taxon>Listeriaceae</taxon>
        <taxon>Listeria</taxon>
    </lineage>
</organism>
<keyword evidence="4" id="KW-1185">Reference proteome</keyword>
<keyword evidence="1" id="KW-0812">Transmembrane</keyword>
<feature type="transmembrane region" description="Helical" evidence="1">
    <location>
        <begin position="55"/>
        <end position="78"/>
    </location>
</feature>
<keyword evidence="1" id="KW-0472">Membrane</keyword>
<dbReference type="PANTHER" id="PTHR40448">
    <property type="entry name" value="TWO-COMPONENT SENSOR HISTIDINE KINASE"/>
    <property type="match status" value="1"/>
</dbReference>
<name>A0ABN0REK2_9LIST</name>
<dbReference type="Gene3D" id="3.30.565.10">
    <property type="entry name" value="Histidine kinase-like ATPase, C-terminal domain"/>
    <property type="match status" value="1"/>
</dbReference>